<dbReference type="EMBL" id="CAKOGP040002336">
    <property type="protein sequence ID" value="CAJ1967612.1"/>
    <property type="molecule type" value="Genomic_DNA"/>
</dbReference>
<dbReference type="Proteomes" id="UP001295423">
    <property type="component" value="Unassembled WGS sequence"/>
</dbReference>
<feature type="region of interest" description="Disordered" evidence="1">
    <location>
        <begin position="13"/>
        <end position="37"/>
    </location>
</feature>
<reference evidence="2" key="1">
    <citation type="submission" date="2023-08" db="EMBL/GenBank/DDBJ databases">
        <authorList>
            <person name="Audoor S."/>
            <person name="Bilcke G."/>
        </authorList>
    </citation>
    <scope>NUCLEOTIDE SEQUENCE</scope>
</reference>
<organism evidence="2 3">
    <name type="scientific">Cylindrotheca closterium</name>
    <dbReference type="NCBI Taxonomy" id="2856"/>
    <lineage>
        <taxon>Eukaryota</taxon>
        <taxon>Sar</taxon>
        <taxon>Stramenopiles</taxon>
        <taxon>Ochrophyta</taxon>
        <taxon>Bacillariophyta</taxon>
        <taxon>Bacillariophyceae</taxon>
        <taxon>Bacillariophycidae</taxon>
        <taxon>Bacillariales</taxon>
        <taxon>Bacillariaceae</taxon>
        <taxon>Cylindrotheca</taxon>
    </lineage>
</organism>
<protein>
    <submittedName>
        <fullName evidence="2">Uncharacterized protein</fullName>
    </submittedName>
</protein>
<name>A0AAD2JNZ2_9STRA</name>
<evidence type="ECO:0000256" key="1">
    <source>
        <dbReference type="SAM" id="MobiDB-lite"/>
    </source>
</evidence>
<evidence type="ECO:0000313" key="2">
    <source>
        <dbReference type="EMBL" id="CAJ1967612.1"/>
    </source>
</evidence>
<sequence length="161" mass="18223">MIIDRSFTDLTANTSASYNDDEESSTSTSSGEKKEPQIKTLRNVMSKTASMKFSAIEEEIDGPLRCPMRQLSHNFLSGLLESSDSDISVSLRFVMAEQEDHQPLHIPMRQLSKSTSRRLLELSMGSDLSASTKLLRSESDRSLWCQHHLYQSQSSSFRTRE</sequence>
<accession>A0AAD2JNZ2</accession>
<proteinExistence type="predicted"/>
<evidence type="ECO:0000313" key="3">
    <source>
        <dbReference type="Proteomes" id="UP001295423"/>
    </source>
</evidence>
<comment type="caution">
    <text evidence="2">The sequence shown here is derived from an EMBL/GenBank/DDBJ whole genome shotgun (WGS) entry which is preliminary data.</text>
</comment>
<keyword evidence="3" id="KW-1185">Reference proteome</keyword>
<gene>
    <name evidence="2" type="ORF">CYCCA115_LOCUS22854</name>
</gene>
<dbReference type="AlphaFoldDB" id="A0AAD2JNZ2"/>